<name>W1PJ14_AMBTC</name>
<dbReference type="GO" id="GO:0005634">
    <property type="term" value="C:nucleus"/>
    <property type="evidence" value="ECO:0007669"/>
    <property type="project" value="UniProtKB-SubCell"/>
</dbReference>
<dbReference type="HOGENOM" id="CLU_450065_0_0_1"/>
<keyword evidence="6" id="KW-0862">Zinc</keyword>
<dbReference type="Gene3D" id="3.30.50.10">
    <property type="entry name" value="Erythroid Transcription Factor GATA-1, subunit A"/>
    <property type="match status" value="1"/>
</dbReference>
<keyword evidence="7 16" id="KW-0689">Ribosomal protein</keyword>
<keyword evidence="4" id="KW-0479">Metal-binding</keyword>
<evidence type="ECO:0000256" key="5">
    <source>
        <dbReference type="ARBA" id="ARBA00022771"/>
    </source>
</evidence>
<comment type="similarity">
    <text evidence="2">Belongs to the type IV zinc-finger family. Class A subfamily.</text>
</comment>
<dbReference type="GO" id="GO:0043565">
    <property type="term" value="F:sequence-specific DNA binding"/>
    <property type="evidence" value="ECO:0007669"/>
    <property type="project" value="InterPro"/>
</dbReference>
<dbReference type="PANTHER" id="PTHR11843">
    <property type="entry name" value="40S RIBOSOMAL PROTEIN S12"/>
    <property type="match status" value="1"/>
</dbReference>
<evidence type="ECO:0000313" key="18">
    <source>
        <dbReference type="EMBL" id="ERN07704.1"/>
    </source>
</evidence>
<evidence type="ECO:0000256" key="13">
    <source>
        <dbReference type="ARBA" id="ARBA00023274"/>
    </source>
</evidence>
<sequence>MEDAYFRSSESLAKVQDSTSLKQEQVTSSMLDKRVEIWRHPCTPLMQEKVKGSMSDKEVEKEQVIGSMLNIEVEKEEVRGSMLDNEVKIWIQPSTPLKQEQVRGFMLDKKLEIWSSDNEPTSVLDAKFSDNSPPHENTSRDMEIWRADNEPTSVLDAKFSDDKAHENTMRDMDLEDNLSSMTDPSYSEPTHHKTLGVKDTNIITTFNFEKEISEMACEKSLRLMRGGDSFSIVLEANPIDIQPTSQFTDKNSESPDYKTVNLKSTDSNDIWDFHIPFVKTLRSIAQDDNSYNMFDINTPYPKRLRSSRKPRKFWHLLDANTSKKQRQFRDRLNKLSISQIMISGESSRFVRRCMHCFTEKTPQWRKGPQGPKTLCNACGVRYMSGRLLPEYRPGDSPTFVPSQHSNSHRKEETLYITPGCTWAATLRGQLHTYTSFPLDEASNVPAEASGPALGEPMDIMTALQLVLKKSLVHDGIARGLHEAAKVIEKHAAQLCVLAEDCDQPDYVKLVRAICADNNVSLITVPSAKTLGEWVGLCKIDSEGKARKVVGCSCVVIKDYGEESEGLHIVQDVLDNRSGPDWVRVRPRLIQVGLGSGFGLTGVANYAM</sequence>
<dbReference type="GO" id="GO:0003735">
    <property type="term" value="F:structural constituent of ribosome"/>
    <property type="evidence" value="ECO:0000318"/>
    <property type="project" value="GO_Central"/>
</dbReference>
<dbReference type="SUPFAM" id="SSF55315">
    <property type="entry name" value="L30e-like"/>
    <property type="match status" value="1"/>
</dbReference>
<dbReference type="PROSITE" id="PS00344">
    <property type="entry name" value="GATA_ZN_FINGER_1"/>
    <property type="match status" value="1"/>
</dbReference>
<evidence type="ECO:0000256" key="6">
    <source>
        <dbReference type="ARBA" id="ARBA00022833"/>
    </source>
</evidence>
<dbReference type="GO" id="GO:0006355">
    <property type="term" value="P:regulation of DNA-templated transcription"/>
    <property type="evidence" value="ECO:0007669"/>
    <property type="project" value="InterPro"/>
</dbReference>
<evidence type="ECO:0000256" key="1">
    <source>
        <dbReference type="ARBA" id="ARBA00004123"/>
    </source>
</evidence>
<keyword evidence="5 15" id="KW-0863">Zinc-finger</keyword>
<evidence type="ECO:0000259" key="17">
    <source>
        <dbReference type="PROSITE" id="PS50114"/>
    </source>
</evidence>
<dbReference type="SMART" id="SM00401">
    <property type="entry name" value="ZnF_GATA"/>
    <property type="match status" value="1"/>
</dbReference>
<comment type="similarity">
    <text evidence="3 16">Belongs to the eukaryotic ribosomal protein eS12 family.</text>
</comment>
<proteinExistence type="inferred from homology"/>
<dbReference type="Proteomes" id="UP000017836">
    <property type="component" value="Unassembled WGS sequence"/>
</dbReference>
<comment type="subcellular location">
    <subcellularLocation>
        <location evidence="1">Nucleus</location>
    </subcellularLocation>
</comment>
<evidence type="ECO:0000256" key="11">
    <source>
        <dbReference type="ARBA" id="ARBA00023163"/>
    </source>
</evidence>
<dbReference type="InterPro" id="IPR000530">
    <property type="entry name" value="Ribosomal_eS12"/>
</dbReference>
<dbReference type="FunFam" id="3.30.1330.30:FF:000019">
    <property type="entry name" value="40S ribosomal protein S12"/>
    <property type="match status" value="1"/>
</dbReference>
<dbReference type="GO" id="GO:1990145">
    <property type="term" value="P:maintenance of translational fidelity"/>
    <property type="evidence" value="ECO:0000318"/>
    <property type="project" value="GO_Central"/>
</dbReference>
<dbReference type="PRINTS" id="PR00972">
    <property type="entry name" value="RIBSOMALS12E"/>
</dbReference>
<dbReference type="InterPro" id="IPR000679">
    <property type="entry name" value="Znf_GATA"/>
</dbReference>
<organism evidence="18 19">
    <name type="scientific">Amborella trichopoda</name>
    <dbReference type="NCBI Taxonomy" id="13333"/>
    <lineage>
        <taxon>Eukaryota</taxon>
        <taxon>Viridiplantae</taxon>
        <taxon>Streptophyta</taxon>
        <taxon>Embryophyta</taxon>
        <taxon>Tracheophyta</taxon>
        <taxon>Spermatophyta</taxon>
        <taxon>Magnoliopsida</taxon>
        <taxon>Amborellales</taxon>
        <taxon>Amborellaceae</taxon>
        <taxon>Amborella</taxon>
    </lineage>
</organism>
<dbReference type="InterPro" id="IPR047860">
    <property type="entry name" value="Ribosomal_eS12_CS"/>
</dbReference>
<evidence type="ECO:0000256" key="7">
    <source>
        <dbReference type="ARBA" id="ARBA00022980"/>
    </source>
</evidence>
<evidence type="ECO:0000256" key="3">
    <source>
        <dbReference type="ARBA" id="ARBA00005824"/>
    </source>
</evidence>
<dbReference type="AlphaFoldDB" id="W1PJ14"/>
<dbReference type="STRING" id="13333.W1PJ14"/>
<dbReference type="SUPFAM" id="SSF57716">
    <property type="entry name" value="Glucocorticoid receptor-like (DNA-binding domain)"/>
    <property type="match status" value="1"/>
</dbReference>
<evidence type="ECO:0000256" key="16">
    <source>
        <dbReference type="RuleBase" id="RU000670"/>
    </source>
</evidence>
<keyword evidence="11" id="KW-0804">Transcription</keyword>
<keyword evidence="10" id="KW-0010">Activator</keyword>
<dbReference type="eggNOG" id="KOG1601">
    <property type="taxonomic scope" value="Eukaryota"/>
</dbReference>
<evidence type="ECO:0000313" key="19">
    <source>
        <dbReference type="Proteomes" id="UP000017836"/>
    </source>
</evidence>
<keyword evidence="13 16" id="KW-0687">Ribonucleoprotein</keyword>
<feature type="domain" description="GATA-type" evidence="17">
    <location>
        <begin position="347"/>
        <end position="382"/>
    </location>
</feature>
<dbReference type="Gene3D" id="3.30.1330.30">
    <property type="match status" value="1"/>
</dbReference>
<dbReference type="GO" id="GO:0042274">
    <property type="term" value="P:ribosomal small subunit biogenesis"/>
    <property type="evidence" value="ECO:0000318"/>
    <property type="project" value="GO_Central"/>
</dbReference>
<dbReference type="GO" id="GO:0008270">
    <property type="term" value="F:zinc ion binding"/>
    <property type="evidence" value="ECO:0007669"/>
    <property type="project" value="UniProtKB-KW"/>
</dbReference>
<dbReference type="Pfam" id="PF01248">
    <property type="entry name" value="Ribosomal_L7Ae"/>
    <property type="match status" value="1"/>
</dbReference>
<gene>
    <name evidence="18" type="ORF">AMTR_s00155p00086350</name>
</gene>
<dbReference type="PROSITE" id="PS50114">
    <property type="entry name" value="GATA_ZN_FINGER_2"/>
    <property type="match status" value="1"/>
</dbReference>
<dbReference type="InterPro" id="IPR013088">
    <property type="entry name" value="Znf_NHR/GATA"/>
</dbReference>
<keyword evidence="19" id="KW-1185">Reference proteome</keyword>
<dbReference type="Gramene" id="ERN07704">
    <property type="protein sequence ID" value="ERN07704"/>
    <property type="gene ID" value="AMTR_s00155p00086350"/>
</dbReference>
<dbReference type="PROSITE" id="PS01189">
    <property type="entry name" value="RIBOSOMAL_S12E"/>
    <property type="match status" value="1"/>
</dbReference>
<dbReference type="Pfam" id="PF00320">
    <property type="entry name" value="GATA"/>
    <property type="match status" value="1"/>
</dbReference>
<dbReference type="CDD" id="cd00202">
    <property type="entry name" value="ZnF_GATA"/>
    <property type="match status" value="1"/>
</dbReference>
<evidence type="ECO:0000256" key="10">
    <source>
        <dbReference type="ARBA" id="ARBA00023159"/>
    </source>
</evidence>
<keyword evidence="12" id="KW-0539">Nucleus</keyword>
<dbReference type="FunFam" id="3.30.50.10:FF:000025">
    <property type="entry name" value="GATA transcription factor"/>
    <property type="match status" value="1"/>
</dbReference>
<evidence type="ECO:0000256" key="8">
    <source>
        <dbReference type="ARBA" id="ARBA00023015"/>
    </source>
</evidence>
<evidence type="ECO:0000256" key="15">
    <source>
        <dbReference type="PROSITE-ProRule" id="PRU00094"/>
    </source>
</evidence>
<evidence type="ECO:0000256" key="9">
    <source>
        <dbReference type="ARBA" id="ARBA00023125"/>
    </source>
</evidence>
<evidence type="ECO:0000256" key="2">
    <source>
        <dbReference type="ARBA" id="ARBA00005694"/>
    </source>
</evidence>
<comment type="function">
    <text evidence="14">Transcriptional activator that specifically binds 5'-GATA-3' or 5'-GAT-3' motifs within gene promoters. May be involved in the regulation of some light-responsive genes.</text>
</comment>
<reference evidence="19" key="1">
    <citation type="journal article" date="2013" name="Science">
        <title>The Amborella genome and the evolution of flowering plants.</title>
        <authorList>
            <consortium name="Amborella Genome Project"/>
        </authorList>
    </citation>
    <scope>NUCLEOTIDE SEQUENCE [LARGE SCALE GENOMIC DNA]</scope>
</reference>
<evidence type="ECO:0000256" key="12">
    <source>
        <dbReference type="ARBA" id="ARBA00023242"/>
    </source>
</evidence>
<evidence type="ECO:0000256" key="14">
    <source>
        <dbReference type="ARBA" id="ARBA00055020"/>
    </source>
</evidence>
<evidence type="ECO:0000256" key="4">
    <source>
        <dbReference type="ARBA" id="ARBA00022723"/>
    </source>
</evidence>
<dbReference type="EMBL" id="KI393623">
    <property type="protein sequence ID" value="ERN07704.1"/>
    <property type="molecule type" value="Genomic_DNA"/>
</dbReference>
<dbReference type="eggNOG" id="KOG3406">
    <property type="taxonomic scope" value="Eukaryota"/>
</dbReference>
<accession>W1PJ14</accession>
<dbReference type="InterPro" id="IPR029064">
    <property type="entry name" value="Ribosomal_eL30-like_sf"/>
</dbReference>
<dbReference type="InterPro" id="IPR004038">
    <property type="entry name" value="Ribosomal_eL8/eL30/eS12/Gad45"/>
</dbReference>
<dbReference type="GO" id="GO:0022627">
    <property type="term" value="C:cytosolic small ribosomal subunit"/>
    <property type="evidence" value="ECO:0000318"/>
    <property type="project" value="GO_Central"/>
</dbReference>
<keyword evidence="8" id="KW-0805">Transcription regulation</keyword>
<protein>
    <recommendedName>
        <fullName evidence="16">40S ribosomal protein S12</fullName>
    </recommendedName>
</protein>
<keyword evidence="9" id="KW-0238">DNA-binding</keyword>